<sequence>MVHLVQTLQHCMIFDVVEPAWREMMTRIGQKSAGIDGVKFDKNEELRVEKLDVAFSTLALELINLASDDAGVISATVKNMLRRLNYNAHYSDENSAFVDEANAEMDSRRCYLWMLLILFEACLINGEMFDGWKEGLFSLGEGIATVARTVVDVGTIINDAVEEDCEYSCPSGFEPLPRRDHVATANGCGSYGLQLQDVGITGVNFDPCCNSHDICYDTCGTDKDICDLEFKKCLYKQCKSPHLHYNILEVKTCLINGEMFDGWKEGLFSLGEGIATVARTVVDVGTIINDAVEEDCEYSCPSGFEPLPRRDHVATANGCGSYGLQ</sequence>
<name>A0A7R9GKH0_9CRUS</name>
<dbReference type="GO" id="GO:0005576">
    <property type="term" value="C:extracellular region"/>
    <property type="evidence" value="ECO:0007669"/>
    <property type="project" value="InterPro"/>
</dbReference>
<reference evidence="1" key="1">
    <citation type="submission" date="2020-11" db="EMBL/GenBank/DDBJ databases">
        <authorList>
            <person name="Tran Van P."/>
        </authorList>
    </citation>
    <scope>NUCLEOTIDE SEQUENCE</scope>
</reference>
<feature type="non-terminal residue" evidence="1">
    <location>
        <position position="1"/>
    </location>
</feature>
<dbReference type="InterPro" id="IPR036444">
    <property type="entry name" value="PLipase_A2_dom_sf"/>
</dbReference>
<evidence type="ECO:0000313" key="2">
    <source>
        <dbReference type="Proteomes" id="UP000678499"/>
    </source>
</evidence>
<dbReference type="OrthoDB" id="3935740at2759"/>
<protein>
    <submittedName>
        <fullName evidence="1">Uncharacterized protein</fullName>
    </submittedName>
</protein>
<dbReference type="SUPFAM" id="SSF48619">
    <property type="entry name" value="Phospholipase A2, PLA2"/>
    <property type="match status" value="1"/>
</dbReference>
<dbReference type="EMBL" id="CAJPEX010008266">
    <property type="protein sequence ID" value="CAG0924611.1"/>
    <property type="molecule type" value="Genomic_DNA"/>
</dbReference>
<dbReference type="GO" id="GO:0050482">
    <property type="term" value="P:arachidonate secretion"/>
    <property type="evidence" value="ECO:0007669"/>
    <property type="project" value="InterPro"/>
</dbReference>
<dbReference type="PANTHER" id="PTHR12824:SF8">
    <property type="entry name" value="GXIVSPLA2, ISOFORM A"/>
    <property type="match status" value="1"/>
</dbReference>
<dbReference type="Gene3D" id="1.20.90.10">
    <property type="entry name" value="Phospholipase A2 domain"/>
    <property type="match status" value="1"/>
</dbReference>
<dbReference type="PANTHER" id="PTHR12824">
    <property type="entry name" value="GROUP XII SECRETORY PHOSPHOLIPASE A2 FAMILY MEMBER"/>
    <property type="match status" value="1"/>
</dbReference>
<dbReference type="GO" id="GO:0004623">
    <property type="term" value="F:phospholipase A2 activity"/>
    <property type="evidence" value="ECO:0007669"/>
    <property type="project" value="InterPro"/>
</dbReference>
<dbReference type="EMBL" id="OA890303">
    <property type="protein sequence ID" value="CAD7284459.1"/>
    <property type="molecule type" value="Genomic_DNA"/>
</dbReference>
<dbReference type="GO" id="GO:0005509">
    <property type="term" value="F:calcium ion binding"/>
    <property type="evidence" value="ECO:0007669"/>
    <property type="project" value="InterPro"/>
</dbReference>
<dbReference type="GO" id="GO:0016042">
    <property type="term" value="P:lipid catabolic process"/>
    <property type="evidence" value="ECO:0007669"/>
    <property type="project" value="InterPro"/>
</dbReference>
<dbReference type="GO" id="GO:0006644">
    <property type="term" value="P:phospholipid metabolic process"/>
    <property type="evidence" value="ECO:0007669"/>
    <property type="project" value="InterPro"/>
</dbReference>
<dbReference type="AlphaFoldDB" id="A0A7R9GKH0"/>
<proteinExistence type="predicted"/>
<dbReference type="InterPro" id="IPR010711">
    <property type="entry name" value="PLA2G12"/>
</dbReference>
<dbReference type="Pfam" id="PF06951">
    <property type="entry name" value="PLA2G12"/>
    <property type="match status" value="1"/>
</dbReference>
<gene>
    <name evidence="1" type="ORF">NMOB1V02_LOCUS12065</name>
</gene>
<evidence type="ECO:0000313" key="1">
    <source>
        <dbReference type="EMBL" id="CAD7284459.1"/>
    </source>
</evidence>
<organism evidence="1">
    <name type="scientific">Notodromas monacha</name>
    <dbReference type="NCBI Taxonomy" id="399045"/>
    <lineage>
        <taxon>Eukaryota</taxon>
        <taxon>Metazoa</taxon>
        <taxon>Ecdysozoa</taxon>
        <taxon>Arthropoda</taxon>
        <taxon>Crustacea</taxon>
        <taxon>Oligostraca</taxon>
        <taxon>Ostracoda</taxon>
        <taxon>Podocopa</taxon>
        <taxon>Podocopida</taxon>
        <taxon>Cypridocopina</taxon>
        <taxon>Cypridoidea</taxon>
        <taxon>Cyprididae</taxon>
        <taxon>Notodromas</taxon>
    </lineage>
</organism>
<accession>A0A7R9GKH0</accession>
<dbReference type="Proteomes" id="UP000678499">
    <property type="component" value="Unassembled WGS sequence"/>
</dbReference>
<keyword evidence="2" id="KW-1185">Reference proteome</keyword>